<dbReference type="CDD" id="cd01347">
    <property type="entry name" value="ligand_gated_channel"/>
    <property type="match status" value="1"/>
</dbReference>
<dbReference type="Pfam" id="PF07660">
    <property type="entry name" value="STN"/>
    <property type="match status" value="1"/>
</dbReference>
<name>A0A318PWC6_9PROT</name>
<dbReference type="NCBIfam" id="TIGR01783">
    <property type="entry name" value="TonB-siderophor"/>
    <property type="match status" value="1"/>
</dbReference>
<keyword evidence="6 14" id="KW-0812">Transmembrane</keyword>
<dbReference type="GO" id="GO:0015891">
    <property type="term" value="P:siderophore transport"/>
    <property type="evidence" value="ECO:0007669"/>
    <property type="project" value="InterPro"/>
</dbReference>
<dbReference type="Gene3D" id="2.40.170.20">
    <property type="entry name" value="TonB-dependent receptor, beta-barrel domain"/>
    <property type="match status" value="1"/>
</dbReference>
<evidence type="ECO:0000256" key="16">
    <source>
        <dbReference type="SAM" id="SignalP"/>
    </source>
</evidence>
<evidence type="ECO:0000256" key="13">
    <source>
        <dbReference type="ARBA" id="ARBA00023237"/>
    </source>
</evidence>
<evidence type="ECO:0000313" key="19">
    <source>
        <dbReference type="Proteomes" id="UP000248301"/>
    </source>
</evidence>
<dbReference type="PANTHER" id="PTHR32552">
    <property type="entry name" value="FERRICHROME IRON RECEPTOR-RELATED"/>
    <property type="match status" value="1"/>
</dbReference>
<dbReference type="PROSITE" id="PS52016">
    <property type="entry name" value="TONB_DEPENDENT_REC_3"/>
    <property type="match status" value="1"/>
</dbReference>
<evidence type="ECO:0000256" key="7">
    <source>
        <dbReference type="ARBA" id="ARBA00022729"/>
    </source>
</evidence>
<evidence type="ECO:0000313" key="18">
    <source>
        <dbReference type="EMBL" id="PYD62626.1"/>
    </source>
</evidence>
<evidence type="ECO:0000256" key="11">
    <source>
        <dbReference type="ARBA" id="ARBA00023136"/>
    </source>
</evidence>
<keyword evidence="7 16" id="KW-0732">Signal</keyword>
<keyword evidence="3 14" id="KW-0813">Transport</keyword>
<evidence type="ECO:0000259" key="17">
    <source>
        <dbReference type="SMART" id="SM00965"/>
    </source>
</evidence>
<keyword evidence="10 15" id="KW-0798">TonB box</keyword>
<comment type="similarity">
    <text evidence="2 14 15">Belongs to the TonB-dependent receptor family.</text>
</comment>
<feature type="domain" description="Secretin/TonB short N-terminal" evidence="17">
    <location>
        <begin position="73"/>
        <end position="123"/>
    </location>
</feature>
<dbReference type="PANTHER" id="PTHR32552:SF68">
    <property type="entry name" value="FERRICHROME OUTER MEMBRANE TRANSPORTER_PHAGE RECEPTOR"/>
    <property type="match status" value="1"/>
</dbReference>
<accession>A0A318PWC6</accession>
<dbReference type="InterPro" id="IPR039426">
    <property type="entry name" value="TonB-dep_rcpt-like"/>
</dbReference>
<keyword evidence="4 14" id="KW-1134">Transmembrane beta strand</keyword>
<dbReference type="InterPro" id="IPR012910">
    <property type="entry name" value="Plug_dom"/>
</dbReference>
<dbReference type="Gene3D" id="2.170.130.10">
    <property type="entry name" value="TonB-dependent receptor, plug domain"/>
    <property type="match status" value="1"/>
</dbReference>
<comment type="subcellular location">
    <subcellularLocation>
        <location evidence="1 14">Cell outer membrane</location>
        <topology evidence="1 14">Multi-pass membrane protein</topology>
    </subcellularLocation>
</comment>
<keyword evidence="9" id="KW-0406">Ion transport</keyword>
<dbReference type="GO" id="GO:0015344">
    <property type="term" value="F:siderophore uptake transmembrane transporter activity"/>
    <property type="evidence" value="ECO:0007669"/>
    <property type="project" value="TreeGrafter"/>
</dbReference>
<gene>
    <name evidence="18" type="ORF">CFR72_11390</name>
</gene>
<dbReference type="InterPro" id="IPR037066">
    <property type="entry name" value="Plug_dom_sf"/>
</dbReference>
<feature type="signal peptide" evidence="16">
    <location>
        <begin position="1"/>
        <end position="37"/>
    </location>
</feature>
<dbReference type="InterPro" id="IPR010105">
    <property type="entry name" value="TonB_sidphr_rcpt"/>
</dbReference>
<evidence type="ECO:0000256" key="12">
    <source>
        <dbReference type="ARBA" id="ARBA00023170"/>
    </source>
</evidence>
<proteinExistence type="inferred from homology"/>
<dbReference type="EMBL" id="NKUF01000027">
    <property type="protein sequence ID" value="PYD62626.1"/>
    <property type="molecule type" value="Genomic_DNA"/>
</dbReference>
<keyword evidence="8" id="KW-0408">Iron</keyword>
<evidence type="ECO:0000256" key="3">
    <source>
        <dbReference type="ARBA" id="ARBA00022448"/>
    </source>
</evidence>
<dbReference type="Gene3D" id="3.55.50.30">
    <property type="match status" value="1"/>
</dbReference>
<evidence type="ECO:0000256" key="2">
    <source>
        <dbReference type="ARBA" id="ARBA00009810"/>
    </source>
</evidence>
<evidence type="ECO:0000256" key="15">
    <source>
        <dbReference type="RuleBase" id="RU003357"/>
    </source>
</evidence>
<reference evidence="18 19" key="1">
    <citation type="submission" date="2017-07" db="EMBL/GenBank/DDBJ databases">
        <title>A draft genome sequence of Gluconacetobacter entanii LTH 4560.</title>
        <authorList>
            <person name="Skraban J."/>
            <person name="Cleenwerck I."/>
            <person name="Vandamme P."/>
            <person name="Trcek J."/>
        </authorList>
    </citation>
    <scope>NUCLEOTIDE SEQUENCE [LARGE SCALE GENOMIC DNA]</scope>
    <source>
        <strain evidence="18 19">LTH 4560</strain>
    </source>
</reference>
<evidence type="ECO:0000256" key="9">
    <source>
        <dbReference type="ARBA" id="ARBA00023065"/>
    </source>
</evidence>
<protein>
    <submittedName>
        <fullName evidence="18">TonB-dependent siderophore receptor</fullName>
    </submittedName>
</protein>
<dbReference type="GO" id="GO:0038023">
    <property type="term" value="F:signaling receptor activity"/>
    <property type="evidence" value="ECO:0007669"/>
    <property type="project" value="InterPro"/>
</dbReference>
<keyword evidence="12 18" id="KW-0675">Receptor</keyword>
<evidence type="ECO:0000256" key="6">
    <source>
        <dbReference type="ARBA" id="ARBA00022692"/>
    </source>
</evidence>
<evidence type="ECO:0000256" key="1">
    <source>
        <dbReference type="ARBA" id="ARBA00004571"/>
    </source>
</evidence>
<dbReference type="SUPFAM" id="SSF56935">
    <property type="entry name" value="Porins"/>
    <property type="match status" value="1"/>
</dbReference>
<dbReference type="InterPro" id="IPR036942">
    <property type="entry name" value="Beta-barrel_TonB_sf"/>
</dbReference>
<comment type="caution">
    <text evidence="18">The sequence shown here is derived from an EMBL/GenBank/DDBJ whole genome shotgun (WGS) entry which is preliminary data.</text>
</comment>
<evidence type="ECO:0000256" key="10">
    <source>
        <dbReference type="ARBA" id="ARBA00023077"/>
    </source>
</evidence>
<evidence type="ECO:0000256" key="4">
    <source>
        <dbReference type="ARBA" id="ARBA00022452"/>
    </source>
</evidence>
<evidence type="ECO:0000256" key="14">
    <source>
        <dbReference type="PROSITE-ProRule" id="PRU01360"/>
    </source>
</evidence>
<keyword evidence="11 14" id="KW-0472">Membrane</keyword>
<dbReference type="Pfam" id="PF00593">
    <property type="entry name" value="TonB_dep_Rec_b-barrel"/>
    <property type="match status" value="1"/>
</dbReference>
<evidence type="ECO:0000256" key="8">
    <source>
        <dbReference type="ARBA" id="ARBA00023004"/>
    </source>
</evidence>
<dbReference type="InterPro" id="IPR000531">
    <property type="entry name" value="Beta-barrel_TonB"/>
</dbReference>
<dbReference type="GO" id="GO:0009279">
    <property type="term" value="C:cell outer membrane"/>
    <property type="evidence" value="ECO:0007669"/>
    <property type="project" value="UniProtKB-SubCell"/>
</dbReference>
<evidence type="ECO:0000256" key="5">
    <source>
        <dbReference type="ARBA" id="ARBA00022496"/>
    </source>
</evidence>
<organism evidence="18 19">
    <name type="scientific">Gluconacetobacter entanii</name>
    <dbReference type="NCBI Taxonomy" id="108528"/>
    <lineage>
        <taxon>Bacteria</taxon>
        <taxon>Pseudomonadati</taxon>
        <taxon>Pseudomonadota</taxon>
        <taxon>Alphaproteobacteria</taxon>
        <taxon>Acetobacterales</taxon>
        <taxon>Acetobacteraceae</taxon>
        <taxon>Gluconacetobacter</taxon>
    </lineage>
</organism>
<dbReference type="Proteomes" id="UP000248301">
    <property type="component" value="Unassembled WGS sequence"/>
</dbReference>
<keyword evidence="13 14" id="KW-0998">Cell outer membrane</keyword>
<keyword evidence="5" id="KW-0410">Iron transport</keyword>
<feature type="chain" id="PRO_5016363031" evidence="16">
    <location>
        <begin position="38"/>
        <end position="855"/>
    </location>
</feature>
<sequence>MPLRRNVSVGADRKIIAAILMTSSVLASVAGTSGAFAQTVVSSTMTADQSKSFSVPAGPLARALTSFGAQSGKQVSVETSVIQGLSSPGVAGHMSAQQALAQLLGGTGLTYRLSGNVVTLVKASTNITLGPVRVGGTLNRESATGPGVGYVAHYTTSGSKTDTPIIEIPNSIYVITKQQLQDQQPQNIMEALRYTPGVYADQYGTGDNGSMAINGSGAGTNASIIMRGFNASQFVDGLNTRSYTAGETAFVERVEAVNGPASVLYGQVGAGGLIATSLKKPTDTPIHNVSVGFGNWGRYQATVDIGDNITKSGNLQYRVAAIGVTQGTQTDYINYKRVGVLPSIKWKIDEKTNLTLIGSYLYTPNDGLNWVGYPLNGTLIRNNGRYIPRSRFLGDPNVNESSAAAAEFEYQFDHAFNKYLSFQQVFRYSDSDHSMNQFYENTAGSKGDIFNRYAWQSAVENNNIGLDSRFLAHIPSGPVKQTIVVGMDFRKVDVSQNLAYDSRSFPINIWDPVYGREIPNYSLSGPDAININDNNSSYFQKGIYFQDQIKFDSLSIILGGRQDWASGTTSTYTGKGNGNGTYTLVSYKRTKGYTASKFTWRAGLTYNFKFGLTPYFSYATSFLPQEGEYDYTGKPISPLQGSQFEAGLKYYVPNTDVLLTAAAYHIKESHYITDDSAHPGYDIDAGTVVSKGVELSAQANITHDLHLIASYSYTDARVTKSGTSETAYDVNGNAIGTVPEKGKYIRSVPRNMVNMFFDYTISKTALRGLGINFGVRYNGFTYSSDANSIKVPAYNLFDIGAHYDFANISPSLKGLKAQLALSNLTDKRYITSCYGKASCSYGQGRRVYGNLSYSW</sequence>
<dbReference type="Pfam" id="PF07715">
    <property type="entry name" value="Plug"/>
    <property type="match status" value="1"/>
</dbReference>
<dbReference type="InterPro" id="IPR011662">
    <property type="entry name" value="Secretin/TonB_short_N"/>
</dbReference>
<dbReference type="SMART" id="SM00965">
    <property type="entry name" value="STN"/>
    <property type="match status" value="1"/>
</dbReference>
<dbReference type="AlphaFoldDB" id="A0A318PWC6"/>
<dbReference type="OrthoDB" id="9760333at2"/>